<keyword evidence="8" id="KW-0408">Iron</keyword>
<dbReference type="Gene3D" id="3.30.1490.190">
    <property type="match status" value="1"/>
</dbReference>
<keyword evidence="3 7" id="KW-0862">Zinc</keyword>
<feature type="binding site" evidence="8">
    <location>
        <position position="83"/>
    </location>
    <ligand>
        <name>Fe cation</name>
        <dbReference type="ChEBI" id="CHEBI:24875"/>
    </ligand>
</feature>
<dbReference type="SUPFAM" id="SSF46785">
    <property type="entry name" value="Winged helix' DNA-binding domain"/>
    <property type="match status" value="1"/>
</dbReference>
<feature type="binding site" evidence="7">
    <location>
        <position position="89"/>
    </location>
    <ligand>
        <name>Zn(2+)</name>
        <dbReference type="ChEBI" id="CHEBI:29105"/>
    </ligand>
</feature>
<dbReference type="Gene3D" id="1.10.10.10">
    <property type="entry name" value="Winged helix-like DNA-binding domain superfamily/Winged helix DNA-binding domain"/>
    <property type="match status" value="1"/>
</dbReference>
<feature type="binding site" evidence="8">
    <location>
        <position position="121"/>
    </location>
    <ligand>
        <name>Fe cation</name>
        <dbReference type="ChEBI" id="CHEBI:24875"/>
    </ligand>
</feature>
<evidence type="ECO:0000256" key="3">
    <source>
        <dbReference type="ARBA" id="ARBA00022833"/>
    </source>
</evidence>
<dbReference type="AlphaFoldDB" id="A0A328UGU8"/>
<name>A0A328UGU8_9FIRM</name>
<keyword evidence="7" id="KW-0479">Metal-binding</keyword>
<comment type="caution">
    <text evidence="9">The sequence shown here is derived from an EMBL/GenBank/DDBJ whole genome shotgun (WGS) entry which is preliminary data.</text>
</comment>
<evidence type="ECO:0000313" key="10">
    <source>
        <dbReference type="Proteomes" id="UP000249377"/>
    </source>
</evidence>
<keyword evidence="10" id="KW-1185">Reference proteome</keyword>
<feature type="binding site" evidence="7">
    <location>
        <position position="92"/>
    </location>
    <ligand>
        <name>Zn(2+)</name>
        <dbReference type="ChEBI" id="CHEBI:29105"/>
    </ligand>
</feature>
<dbReference type="Pfam" id="PF01475">
    <property type="entry name" value="FUR"/>
    <property type="match status" value="1"/>
</dbReference>
<evidence type="ECO:0000256" key="7">
    <source>
        <dbReference type="PIRSR" id="PIRSR602481-1"/>
    </source>
</evidence>
<dbReference type="EMBL" id="QLYR01000006">
    <property type="protein sequence ID" value="RAQ28279.1"/>
    <property type="molecule type" value="Genomic_DNA"/>
</dbReference>
<dbReference type="CDD" id="cd07153">
    <property type="entry name" value="Fur_like"/>
    <property type="match status" value="1"/>
</dbReference>
<dbReference type="GO" id="GO:0008270">
    <property type="term" value="F:zinc ion binding"/>
    <property type="evidence" value="ECO:0007669"/>
    <property type="project" value="TreeGrafter"/>
</dbReference>
<dbReference type="GO" id="GO:1900376">
    <property type="term" value="P:regulation of secondary metabolite biosynthetic process"/>
    <property type="evidence" value="ECO:0007669"/>
    <property type="project" value="TreeGrafter"/>
</dbReference>
<feature type="binding site" evidence="7">
    <location>
        <position position="132"/>
    </location>
    <ligand>
        <name>Zn(2+)</name>
        <dbReference type="ChEBI" id="CHEBI:29105"/>
    </ligand>
</feature>
<evidence type="ECO:0000256" key="5">
    <source>
        <dbReference type="ARBA" id="ARBA00023125"/>
    </source>
</evidence>
<dbReference type="InterPro" id="IPR002481">
    <property type="entry name" value="FUR"/>
</dbReference>
<accession>A0A328UGU8</accession>
<evidence type="ECO:0000256" key="4">
    <source>
        <dbReference type="ARBA" id="ARBA00023015"/>
    </source>
</evidence>
<keyword evidence="5" id="KW-0238">DNA-binding</keyword>
<comment type="cofactor">
    <cofactor evidence="7">
        <name>Zn(2+)</name>
        <dbReference type="ChEBI" id="CHEBI:29105"/>
    </cofactor>
    <text evidence="7">Binds 1 zinc ion per subunit.</text>
</comment>
<evidence type="ECO:0000256" key="2">
    <source>
        <dbReference type="ARBA" id="ARBA00022491"/>
    </source>
</evidence>
<sequence>MANLTLKEKDLKTTARREAILAVIVEFDRPVTAEDIFMAVLQREHMSLSTIYRALGALTEKEILLKNAGQDGKTYYQMNTRRHKHYLRCTGCNEIVPLNDCPLHALEKELSEKTGYLITGHSLELTGLCPKCAGKKNSPPNL</sequence>
<keyword evidence="6" id="KW-0804">Transcription</keyword>
<reference evidence="9 10" key="1">
    <citation type="submission" date="2018-06" db="EMBL/GenBank/DDBJ databases">
        <title>Noncontiguous genome sequence of Ruminococcaceae bacterium ASD2818.</title>
        <authorList>
            <person name="Chaplin A.V."/>
            <person name="Sokolova S.R."/>
            <person name="Kochetkova T.O."/>
            <person name="Goltsov A.Y."/>
            <person name="Trofimov D.Y."/>
            <person name="Efimov B.A."/>
        </authorList>
    </citation>
    <scope>NUCLEOTIDE SEQUENCE [LARGE SCALE GENOMIC DNA]</scope>
    <source>
        <strain evidence="9 10">ASD2818</strain>
    </source>
</reference>
<gene>
    <name evidence="9" type="ORF">DPQ25_09765</name>
</gene>
<comment type="similarity">
    <text evidence="1">Belongs to the Fur family.</text>
</comment>
<dbReference type="RefSeq" id="WP_112332991.1">
    <property type="nucleotide sequence ID" value="NZ_JADPHD010000016.1"/>
</dbReference>
<dbReference type="GO" id="GO:0003700">
    <property type="term" value="F:DNA-binding transcription factor activity"/>
    <property type="evidence" value="ECO:0007669"/>
    <property type="project" value="InterPro"/>
</dbReference>
<dbReference type="InterPro" id="IPR036388">
    <property type="entry name" value="WH-like_DNA-bd_sf"/>
</dbReference>
<dbReference type="InterPro" id="IPR043135">
    <property type="entry name" value="Fur_C"/>
</dbReference>
<dbReference type="GO" id="GO:0045892">
    <property type="term" value="P:negative regulation of DNA-templated transcription"/>
    <property type="evidence" value="ECO:0007669"/>
    <property type="project" value="TreeGrafter"/>
</dbReference>
<evidence type="ECO:0000256" key="1">
    <source>
        <dbReference type="ARBA" id="ARBA00007957"/>
    </source>
</evidence>
<evidence type="ECO:0000256" key="6">
    <source>
        <dbReference type="ARBA" id="ARBA00023163"/>
    </source>
</evidence>
<evidence type="ECO:0000256" key="8">
    <source>
        <dbReference type="PIRSR" id="PIRSR602481-2"/>
    </source>
</evidence>
<dbReference type="Proteomes" id="UP000249377">
    <property type="component" value="Unassembled WGS sequence"/>
</dbReference>
<dbReference type="GO" id="GO:0000976">
    <property type="term" value="F:transcription cis-regulatory region binding"/>
    <property type="evidence" value="ECO:0007669"/>
    <property type="project" value="TreeGrafter"/>
</dbReference>
<organism evidence="9 10">
    <name type="scientific">Hydrogeniiclostridium mannosilyticum</name>
    <dbReference type="NCBI Taxonomy" id="2764322"/>
    <lineage>
        <taxon>Bacteria</taxon>
        <taxon>Bacillati</taxon>
        <taxon>Bacillota</taxon>
        <taxon>Clostridia</taxon>
        <taxon>Eubacteriales</taxon>
        <taxon>Acutalibacteraceae</taxon>
        <taxon>Hydrogeniiclostridium</taxon>
    </lineage>
</organism>
<evidence type="ECO:0000313" key="9">
    <source>
        <dbReference type="EMBL" id="RAQ28279.1"/>
    </source>
</evidence>
<keyword evidence="2" id="KW-0678">Repressor</keyword>
<dbReference type="PANTHER" id="PTHR33202:SF7">
    <property type="entry name" value="FERRIC UPTAKE REGULATION PROTEIN"/>
    <property type="match status" value="1"/>
</dbReference>
<comment type="cofactor">
    <cofactor evidence="8">
        <name>Mn(2+)</name>
        <dbReference type="ChEBI" id="CHEBI:29035"/>
    </cofactor>
    <cofactor evidence="8">
        <name>Fe(2+)</name>
        <dbReference type="ChEBI" id="CHEBI:29033"/>
    </cofactor>
    <text evidence="8">Binds 1 Mn(2+) or Fe(2+) ion per subunit.</text>
</comment>
<dbReference type="InterPro" id="IPR036390">
    <property type="entry name" value="WH_DNA-bd_sf"/>
</dbReference>
<protein>
    <submittedName>
        <fullName evidence="9">Transcriptional repressor</fullName>
    </submittedName>
</protein>
<feature type="binding site" evidence="7">
    <location>
        <position position="129"/>
    </location>
    <ligand>
        <name>Zn(2+)</name>
        <dbReference type="ChEBI" id="CHEBI:29105"/>
    </ligand>
</feature>
<dbReference type="PANTHER" id="PTHR33202">
    <property type="entry name" value="ZINC UPTAKE REGULATION PROTEIN"/>
    <property type="match status" value="1"/>
</dbReference>
<keyword evidence="4" id="KW-0805">Transcription regulation</keyword>
<proteinExistence type="inferred from homology"/>